<evidence type="ECO:0000259" key="10">
    <source>
        <dbReference type="PROSITE" id="PS50110"/>
    </source>
</evidence>
<feature type="transmembrane region" description="Helical" evidence="8">
    <location>
        <begin position="55"/>
        <end position="76"/>
    </location>
</feature>
<dbReference type="InterPro" id="IPR003661">
    <property type="entry name" value="HisK_dim/P_dom"/>
</dbReference>
<dbReference type="InterPro" id="IPR004358">
    <property type="entry name" value="Sig_transdc_His_kin-like_C"/>
</dbReference>
<name>A0A5B8VQ59_9BACT</name>
<dbReference type="AlphaFoldDB" id="A0A5B8VQ59"/>
<dbReference type="EC" id="2.7.13.3" evidence="2"/>
<proteinExistence type="predicted"/>
<dbReference type="PANTHER" id="PTHR43047">
    <property type="entry name" value="TWO-COMPONENT HISTIDINE PROTEIN KINASE"/>
    <property type="match status" value="1"/>
</dbReference>
<accession>A0A5B8VQ59</accession>
<dbReference type="EMBL" id="CP042434">
    <property type="protein sequence ID" value="QEC73383.1"/>
    <property type="molecule type" value="Genomic_DNA"/>
</dbReference>
<dbReference type="KEGG" id="agi:FSB73_18655"/>
<feature type="transmembrane region" description="Helical" evidence="8">
    <location>
        <begin position="335"/>
        <end position="355"/>
    </location>
</feature>
<dbReference type="SMART" id="SM00387">
    <property type="entry name" value="HATPase_c"/>
    <property type="match status" value="1"/>
</dbReference>
<evidence type="ECO:0000259" key="9">
    <source>
        <dbReference type="PROSITE" id="PS50109"/>
    </source>
</evidence>
<evidence type="ECO:0000256" key="4">
    <source>
        <dbReference type="ARBA" id="ARBA00022679"/>
    </source>
</evidence>
<dbReference type="SUPFAM" id="SSF52172">
    <property type="entry name" value="CheY-like"/>
    <property type="match status" value="1"/>
</dbReference>
<dbReference type="InterPro" id="IPR001789">
    <property type="entry name" value="Sig_transdc_resp-reg_receiver"/>
</dbReference>
<evidence type="ECO:0000256" key="6">
    <source>
        <dbReference type="PROSITE-ProRule" id="PRU00169"/>
    </source>
</evidence>
<dbReference type="InterPro" id="IPR011006">
    <property type="entry name" value="CheY-like_superfamily"/>
</dbReference>
<dbReference type="PRINTS" id="PR00344">
    <property type="entry name" value="BCTRLSENSOR"/>
</dbReference>
<dbReference type="CDD" id="cd00082">
    <property type="entry name" value="HisKA"/>
    <property type="match status" value="1"/>
</dbReference>
<feature type="modified residue" description="4-aspartylphosphate" evidence="6">
    <location>
        <position position="713"/>
    </location>
</feature>
<evidence type="ECO:0000256" key="8">
    <source>
        <dbReference type="SAM" id="Phobius"/>
    </source>
</evidence>
<dbReference type="Pfam" id="PF00072">
    <property type="entry name" value="Response_reg"/>
    <property type="match status" value="1"/>
</dbReference>
<feature type="coiled-coil region" evidence="7">
    <location>
        <begin position="297"/>
        <end position="324"/>
    </location>
</feature>
<keyword evidence="3 6" id="KW-0597">Phosphoprotein</keyword>
<keyword evidence="4" id="KW-0808">Transferase</keyword>
<organism evidence="11 12">
    <name type="scientific">Arachidicoccus ginsenosidivorans</name>
    <dbReference type="NCBI Taxonomy" id="496057"/>
    <lineage>
        <taxon>Bacteria</taxon>
        <taxon>Pseudomonadati</taxon>
        <taxon>Bacteroidota</taxon>
        <taxon>Chitinophagia</taxon>
        <taxon>Chitinophagales</taxon>
        <taxon>Chitinophagaceae</taxon>
        <taxon>Arachidicoccus</taxon>
    </lineage>
</organism>
<dbReference type="InterPro" id="IPR005467">
    <property type="entry name" value="His_kinase_dom"/>
</dbReference>
<dbReference type="SMART" id="SM00448">
    <property type="entry name" value="REC"/>
    <property type="match status" value="1"/>
</dbReference>
<sequence length="788" mass="88265">MNGAFRFERTDNLVPGEGYTINMNVNTLDPSQARYFIIKKQGYNDKRQTHKNQGYGFITVIFLVLALSCLSILAFINQRDTDKLAKAVGDLSETRSSIDRVDEAIRLLYAAENNCRLYILQKDSVFALAYQHQLQQVSVILDSLTRSDGKFADSAHMETLIADKAQRTKQYIQARLLLDSLLQLSDNQVNHPQKEENETFAFKNRQPASMDTTMVKSVLPAVPKRKLLTRLRDAITNKQYKRINQTVIIQKRSLDSVYQIRKQDLKGQSNALMAQAAMFMALKSKERALLSANHNLLQGLQKILASLKATILEQQQQRKALLSKNAFSIANDIRFGNTLLIVFGLLLTLIIIWILQRLFKNSNQLKSAKEKAEEYARLKSEFAETMSHEIRTPLHSITRFANELSTDHKSGEQSEVIDAIKLSSGMLLSVVNNILDYTKMEKGKFKLAEIPFNPLLVIREILSGLRLQAKRKNLQLEQCLDSALNTTLIGDAFQLRQLLINLLSNAIKYTDSGSIRIAASLHKKNAETCIMALAIKDTGIGIDGQIESKMGGSVFDAYVTAVHRREIKEGSTGLGLSIVKKVIELHKGKIDVESVVGKGTTFYIELPYKWDSSTKKQLQTKAVLGSVNVEDGTSQVVNKEMETPKTEQLLHKNQDPIATKTGLKVLVVDNDLLNRTYLAMLLKRGGFLVTEADGGRAALEKCAKQVFDLIITDISMPDMDGYELANLVRSHNSANRQVPIMGVSGQQPQIRGNGSPSVENFNGWLLKPFEPKELFDLVNDLIVHMPSN</sequence>
<evidence type="ECO:0000256" key="1">
    <source>
        <dbReference type="ARBA" id="ARBA00000085"/>
    </source>
</evidence>
<dbReference type="InterPro" id="IPR036890">
    <property type="entry name" value="HATPase_C_sf"/>
</dbReference>
<keyword evidence="8" id="KW-1133">Transmembrane helix</keyword>
<dbReference type="InterPro" id="IPR036097">
    <property type="entry name" value="HisK_dim/P_sf"/>
</dbReference>
<keyword evidence="5" id="KW-0418">Kinase</keyword>
<dbReference type="Gene3D" id="3.40.50.2300">
    <property type="match status" value="1"/>
</dbReference>
<dbReference type="Gene3D" id="3.30.565.10">
    <property type="entry name" value="Histidine kinase-like ATPase, C-terminal domain"/>
    <property type="match status" value="1"/>
</dbReference>
<reference evidence="11 12" key="1">
    <citation type="journal article" date="2017" name="Int. J. Syst. Evol. Microbiol.">
        <title>Arachidicoccus ginsenosidivorans sp. nov., with ginsenoside-converting activity isolated from ginseng cultivating soil.</title>
        <authorList>
            <person name="Siddiqi M.Z."/>
            <person name="Aslam Z."/>
            <person name="Im W.T."/>
        </authorList>
    </citation>
    <scope>NUCLEOTIDE SEQUENCE [LARGE SCALE GENOMIC DNA]</scope>
    <source>
        <strain evidence="11 12">Gsoil 809</strain>
    </source>
</reference>
<dbReference type="SUPFAM" id="SSF47384">
    <property type="entry name" value="Homodimeric domain of signal transducing histidine kinase"/>
    <property type="match status" value="1"/>
</dbReference>
<dbReference type="Proteomes" id="UP000321291">
    <property type="component" value="Chromosome"/>
</dbReference>
<dbReference type="PROSITE" id="PS50110">
    <property type="entry name" value="RESPONSE_REGULATORY"/>
    <property type="match status" value="1"/>
</dbReference>
<dbReference type="Pfam" id="PF02518">
    <property type="entry name" value="HATPase_c"/>
    <property type="match status" value="1"/>
</dbReference>
<evidence type="ECO:0000313" key="12">
    <source>
        <dbReference type="Proteomes" id="UP000321291"/>
    </source>
</evidence>
<feature type="coiled-coil region" evidence="7">
    <location>
        <begin position="355"/>
        <end position="385"/>
    </location>
</feature>
<keyword evidence="7" id="KW-0175">Coiled coil</keyword>
<feature type="domain" description="Response regulatory" evidence="10">
    <location>
        <begin position="664"/>
        <end position="782"/>
    </location>
</feature>
<dbReference type="SMART" id="SM00388">
    <property type="entry name" value="HisKA"/>
    <property type="match status" value="1"/>
</dbReference>
<comment type="catalytic activity">
    <reaction evidence="1">
        <text>ATP + protein L-histidine = ADP + protein N-phospho-L-histidine.</text>
        <dbReference type="EC" id="2.7.13.3"/>
    </reaction>
</comment>
<feature type="domain" description="Histidine kinase" evidence="9">
    <location>
        <begin position="385"/>
        <end position="610"/>
    </location>
</feature>
<protein>
    <recommendedName>
        <fullName evidence="2">histidine kinase</fullName>
        <ecNumber evidence="2">2.7.13.3</ecNumber>
    </recommendedName>
</protein>
<dbReference type="CDD" id="cd17546">
    <property type="entry name" value="REC_hyHK_CKI1_RcsC-like"/>
    <property type="match status" value="1"/>
</dbReference>
<gene>
    <name evidence="11" type="ORF">FSB73_18655</name>
</gene>
<dbReference type="Gene3D" id="1.10.287.130">
    <property type="match status" value="1"/>
</dbReference>
<dbReference type="SUPFAM" id="SSF55874">
    <property type="entry name" value="ATPase domain of HSP90 chaperone/DNA topoisomerase II/histidine kinase"/>
    <property type="match status" value="1"/>
</dbReference>
<dbReference type="GO" id="GO:0000155">
    <property type="term" value="F:phosphorelay sensor kinase activity"/>
    <property type="evidence" value="ECO:0007669"/>
    <property type="project" value="InterPro"/>
</dbReference>
<evidence type="ECO:0000256" key="7">
    <source>
        <dbReference type="SAM" id="Coils"/>
    </source>
</evidence>
<dbReference type="Pfam" id="PF00512">
    <property type="entry name" value="HisKA"/>
    <property type="match status" value="1"/>
</dbReference>
<evidence type="ECO:0000256" key="5">
    <source>
        <dbReference type="ARBA" id="ARBA00022777"/>
    </source>
</evidence>
<keyword evidence="8" id="KW-0472">Membrane</keyword>
<evidence type="ECO:0000256" key="3">
    <source>
        <dbReference type="ARBA" id="ARBA00022553"/>
    </source>
</evidence>
<keyword evidence="12" id="KW-1185">Reference proteome</keyword>
<evidence type="ECO:0000313" key="11">
    <source>
        <dbReference type="EMBL" id="QEC73383.1"/>
    </source>
</evidence>
<evidence type="ECO:0000256" key="2">
    <source>
        <dbReference type="ARBA" id="ARBA00012438"/>
    </source>
</evidence>
<dbReference type="InterPro" id="IPR003594">
    <property type="entry name" value="HATPase_dom"/>
</dbReference>
<keyword evidence="8" id="KW-0812">Transmembrane</keyword>
<dbReference type="PROSITE" id="PS50109">
    <property type="entry name" value="HIS_KIN"/>
    <property type="match status" value="1"/>
</dbReference>
<dbReference type="OrthoDB" id="9809670at2"/>
<dbReference type="RefSeq" id="WP_146785658.1">
    <property type="nucleotide sequence ID" value="NZ_CP042434.1"/>
</dbReference>